<sequence length="426" mass="45225">MTQIIIGATDAQGHTSPMLFIAADLVRRGHQVSFITGIQFQAAVEKTGATFVRVSGAAEFDQALFVSPERLALQGLDQVKYDLKHLVVDAMADQYRTLQRVLAQFGDDQAVVLTESGFYGVAPALHGAPGVRAKGYVVVGTVPLMLSSIDTAPGGAGLPPDSTPEGRARNAAQNEFFKQTLFGETQVLYAQELARLGATEPASFILETMATHADKYLQLSVEELSYKRSDLPAHIEFVGALPSPPSDAKLPDWWQDVLDAEQVVVVTQGTIANSDFSHLIEPTLEALAGLPVLVVAATGSDAVPAHVPANARVARFVPFVDLLPHTSILVSNGGFAGTQQALSFGVPMVLAGETEDKIEGNARTAHSGAAINLKTQRPTVAAIRAAVEHILATASYRQHARRLQAEYAGLDPYAAIAAAIAVFDTK</sequence>
<dbReference type="PANTHER" id="PTHR21015">
    <property type="entry name" value="UDP-N-ACETYLGLUCOSAMINE--N-ACETYLMURAMYL-(PENTAPEPTIDE) PYROPHOSPHORYL-UNDECAPRENOL N-ACETYLGLUCOSAMINE TRANSFERASE 1"/>
    <property type="match status" value="1"/>
</dbReference>
<dbReference type="Pfam" id="PF06722">
    <property type="entry name" value="EryCIII-like_C"/>
    <property type="match status" value="1"/>
</dbReference>
<organism evidence="2 3">
    <name type="scientific">Janthinobacterium agaricidamnosum NBRC 102515 = DSM 9628</name>
    <dbReference type="NCBI Taxonomy" id="1349767"/>
    <lineage>
        <taxon>Bacteria</taxon>
        <taxon>Pseudomonadati</taxon>
        <taxon>Pseudomonadota</taxon>
        <taxon>Betaproteobacteria</taxon>
        <taxon>Burkholderiales</taxon>
        <taxon>Oxalobacteraceae</taxon>
        <taxon>Janthinobacterium</taxon>
    </lineage>
</organism>
<name>W0V3D4_9BURK</name>
<proteinExistence type="predicted"/>
<dbReference type="InterPro" id="IPR002213">
    <property type="entry name" value="UDP_glucos_trans"/>
</dbReference>
<feature type="domain" description="Erythromycin biosynthesis protein CIII-like C-terminal" evidence="1">
    <location>
        <begin position="295"/>
        <end position="409"/>
    </location>
</feature>
<dbReference type="SUPFAM" id="SSF53756">
    <property type="entry name" value="UDP-Glycosyltransferase/glycogen phosphorylase"/>
    <property type="match status" value="1"/>
</dbReference>
<dbReference type="KEGG" id="jag:GJA_1744"/>
<evidence type="ECO:0000259" key="1">
    <source>
        <dbReference type="Pfam" id="PF06722"/>
    </source>
</evidence>
<dbReference type="RefSeq" id="WP_038490820.1">
    <property type="nucleotide sequence ID" value="NZ_BCTH01000005.1"/>
</dbReference>
<dbReference type="PANTHER" id="PTHR21015:SF22">
    <property type="entry name" value="GLYCOSYLTRANSFERASE"/>
    <property type="match status" value="1"/>
</dbReference>
<dbReference type="AlphaFoldDB" id="W0V3D4"/>
<evidence type="ECO:0000313" key="2">
    <source>
        <dbReference type="EMBL" id="CDG82381.1"/>
    </source>
</evidence>
<dbReference type="GO" id="GO:0008194">
    <property type="term" value="F:UDP-glycosyltransferase activity"/>
    <property type="evidence" value="ECO:0007669"/>
    <property type="project" value="InterPro"/>
</dbReference>
<keyword evidence="2" id="KW-0808">Transferase</keyword>
<dbReference type="FunFam" id="3.40.50.2000:FF:000072">
    <property type="entry name" value="Glycosyl transferase"/>
    <property type="match status" value="1"/>
</dbReference>
<dbReference type="OrthoDB" id="9805366at2"/>
<dbReference type="GO" id="GO:0016758">
    <property type="term" value="F:hexosyltransferase activity"/>
    <property type="evidence" value="ECO:0007669"/>
    <property type="project" value="UniProtKB-ARBA"/>
</dbReference>
<dbReference type="InterPro" id="IPR010610">
    <property type="entry name" value="EryCIII-like_C"/>
</dbReference>
<dbReference type="Gene3D" id="3.40.50.2000">
    <property type="entry name" value="Glycogen Phosphorylase B"/>
    <property type="match status" value="2"/>
</dbReference>
<dbReference type="EC" id="2.4.1.-" evidence="2"/>
<dbReference type="Proteomes" id="UP000027604">
    <property type="component" value="Chromosome I"/>
</dbReference>
<keyword evidence="2" id="KW-0328">Glycosyltransferase</keyword>
<protein>
    <submittedName>
        <fullName evidence="2">Glycosyltransferase, MGT family protein</fullName>
        <ecNumber evidence="2">2.4.1.-</ecNumber>
    </submittedName>
</protein>
<reference evidence="2 3" key="1">
    <citation type="journal article" date="2015" name="Genome Announc.">
        <title>Genome Sequence of Mushroom Soft-Rot Pathogen Janthinobacterium agaricidamnosum.</title>
        <authorList>
            <person name="Graupner K."/>
            <person name="Lackner G."/>
            <person name="Hertweck C."/>
        </authorList>
    </citation>
    <scope>NUCLEOTIDE SEQUENCE [LARGE SCALE GENOMIC DNA]</scope>
    <source>
        <strain evidence="3">NBRC 102515 / DSM 9628</strain>
    </source>
</reference>
<accession>W0V3D4</accession>
<dbReference type="HOGENOM" id="CLU_000537_4_1_4"/>
<keyword evidence="3" id="KW-1185">Reference proteome</keyword>
<dbReference type="eggNOG" id="COG1819">
    <property type="taxonomic scope" value="Bacteria"/>
</dbReference>
<dbReference type="EMBL" id="HG322949">
    <property type="protein sequence ID" value="CDG82381.1"/>
    <property type="molecule type" value="Genomic_DNA"/>
</dbReference>
<dbReference type="STRING" id="1349767.GJA_1744"/>
<evidence type="ECO:0000313" key="3">
    <source>
        <dbReference type="Proteomes" id="UP000027604"/>
    </source>
</evidence>
<dbReference type="PATRIC" id="fig|1349767.4.peg.3522"/>
<gene>
    <name evidence="2" type="ORF">GJA_1744</name>
</gene>
<dbReference type="CDD" id="cd03784">
    <property type="entry name" value="GT1_Gtf-like"/>
    <property type="match status" value="1"/>
</dbReference>